<dbReference type="EMBL" id="FOUJ01000002">
    <property type="protein sequence ID" value="SFM47245.1"/>
    <property type="molecule type" value="Genomic_DNA"/>
</dbReference>
<accession>A0A1I4R517</accession>
<dbReference type="RefSeq" id="WP_091935125.1">
    <property type="nucleotide sequence ID" value="NZ_FOUJ01000002.1"/>
</dbReference>
<evidence type="ECO:0000313" key="2">
    <source>
        <dbReference type="Proteomes" id="UP000198535"/>
    </source>
</evidence>
<sequence length="71" mass="8269">MPKKEDFSWENGKIKEAGTLGKIVSIPTQEEELEKAENIRPKSDDLEDVVVDEFKEKMAEILSRELHKKRK</sequence>
<proteinExistence type="predicted"/>
<dbReference type="STRING" id="487685.SAMN04488696_1361"/>
<dbReference type="OrthoDB" id="124470at2157"/>
<evidence type="ECO:0000313" key="1">
    <source>
        <dbReference type="EMBL" id="SFM47245.1"/>
    </source>
</evidence>
<name>A0A1I4R517_9EURY</name>
<dbReference type="AlphaFoldDB" id="A0A1I4R517"/>
<dbReference type="Proteomes" id="UP000198535">
    <property type="component" value="Unassembled WGS sequence"/>
</dbReference>
<gene>
    <name evidence="1" type="ORF">SAMN04488696_1361</name>
</gene>
<organism evidence="1 2">
    <name type="scientific">Methanolobus profundi</name>
    <dbReference type="NCBI Taxonomy" id="487685"/>
    <lineage>
        <taxon>Archaea</taxon>
        <taxon>Methanobacteriati</taxon>
        <taxon>Methanobacteriota</taxon>
        <taxon>Stenosarchaea group</taxon>
        <taxon>Methanomicrobia</taxon>
        <taxon>Methanosarcinales</taxon>
        <taxon>Methanosarcinaceae</taxon>
        <taxon>Methanolobus</taxon>
    </lineage>
</organism>
<keyword evidence="2" id="KW-1185">Reference proteome</keyword>
<protein>
    <submittedName>
        <fullName evidence="1">Uncharacterized protein</fullName>
    </submittedName>
</protein>
<reference evidence="2" key="1">
    <citation type="submission" date="2016-10" db="EMBL/GenBank/DDBJ databases">
        <authorList>
            <person name="Varghese N."/>
            <person name="Submissions S."/>
        </authorList>
    </citation>
    <scope>NUCLEOTIDE SEQUENCE [LARGE SCALE GENOMIC DNA]</scope>
    <source>
        <strain evidence="2">Mob M</strain>
    </source>
</reference>